<dbReference type="Proteomes" id="UP000394068">
    <property type="component" value="Unassembled WGS sequence"/>
</dbReference>
<dbReference type="PANTHER" id="PTHR30121">
    <property type="entry name" value="UNCHARACTERIZED PROTEIN YJGR-RELATED"/>
    <property type="match status" value="1"/>
</dbReference>
<feature type="region of interest" description="Disordered" evidence="1">
    <location>
        <begin position="1"/>
        <end position="25"/>
    </location>
</feature>
<feature type="compositionally biased region" description="Basic and acidic residues" evidence="1">
    <location>
        <begin position="15"/>
        <end position="25"/>
    </location>
</feature>
<dbReference type="InterPro" id="IPR051162">
    <property type="entry name" value="T4SS_component"/>
</dbReference>
<dbReference type="Gene3D" id="1.10.8.730">
    <property type="match status" value="1"/>
</dbReference>
<accession>A0A4U9XIU1</accession>
<dbReference type="PANTHER" id="PTHR30121:SF6">
    <property type="entry name" value="SLR6007 PROTEIN"/>
    <property type="match status" value="1"/>
</dbReference>
<name>A0A4U9XIU1_9STRE</name>
<evidence type="ECO:0000256" key="1">
    <source>
        <dbReference type="SAM" id="MobiDB-lite"/>
    </source>
</evidence>
<proteinExistence type="predicted"/>
<dbReference type="AlphaFoldDB" id="A0A4U9XIU1"/>
<dbReference type="EMBL" id="CABEHT010000001">
    <property type="protein sequence ID" value="VTS12896.1"/>
    <property type="molecule type" value="Genomic_DNA"/>
</dbReference>
<dbReference type="RefSeq" id="WP_077322239.1">
    <property type="nucleotide sequence ID" value="NZ_CABEHT010000001.1"/>
</dbReference>
<dbReference type="NCBIfam" id="NF045971">
    <property type="entry name" value="conju_CD1110"/>
    <property type="match status" value="1"/>
</dbReference>
<reference evidence="2 3" key="1">
    <citation type="submission" date="2019-05" db="EMBL/GenBank/DDBJ databases">
        <authorList>
            <consortium name="Pathogen Informatics"/>
        </authorList>
    </citation>
    <scope>NUCLEOTIDE SEQUENCE [LARGE SCALE GENOMIC DNA]</scope>
    <source>
        <strain evidence="2 3">NCTC5386</strain>
    </source>
</reference>
<protein>
    <submittedName>
        <fullName evidence="2">Type IV secretion system protein</fullName>
    </submittedName>
</protein>
<dbReference type="Gene3D" id="3.40.50.300">
    <property type="entry name" value="P-loop containing nucleotide triphosphate hydrolases"/>
    <property type="match status" value="1"/>
</dbReference>
<dbReference type="SUPFAM" id="SSF52540">
    <property type="entry name" value="P-loop containing nucleoside triphosphate hydrolases"/>
    <property type="match status" value="1"/>
</dbReference>
<feature type="compositionally biased region" description="Polar residues" evidence="1">
    <location>
        <begin position="1"/>
        <end position="14"/>
    </location>
</feature>
<gene>
    <name evidence="2" type="ORF">NCTC5386_00729</name>
</gene>
<dbReference type="InterPro" id="IPR027417">
    <property type="entry name" value="P-loop_NTPase"/>
</dbReference>
<sequence>MRNLLKPSTKSKLSATDKKRQKELRQELQPTTVNTIAYQGLFENGLMQVTPDYYSQSYLLGDVNYQTVGLEERALIVDKYSDMINALDDRTHFQLTLFNQRVNLNKFRSSVLYPLHGDGYNHFREELNQMMNQNLENGENNFNTLKLITFGKSDSSVKQAHRSLSQVGEYVKNGLAEIDCIFNRLEGEKRVNLLADMLRGDKHLPFSYKDLALSGLTTKHFIAPQSMSFKHKDYLTIDERYLQVVYVRDYGTELGDGFIRDLMQADREIIISFHVKGSQKSEAMTKVRTKKTLMESQKIGEQQKMARSGIYLEKASHVLETTIDEADDLLNTMTKTGDKLFETVFLIGLLEDSPEALKEALNDMRQVAGSHDLIIESLPYMQEAAFNSLLPLGKNFLKGISRSLLTSNIAVQSPWTSVDLQDKGGKYYGINQISNNIITIDRKALNTPSGLILGTSGSGKGMGTKHEITTTRLKEVDDKTEIIVVDPENEYGLIGQAFDGESIIIAPDSQTYLNVLDLSSHGFDEDPVKLKSEFLLSWIGKLLDRQMDGREKSIIDRVTRLTYQHFLEPTLEEWVFVLSKQPEPEAGNLALDMELYVKGSLDMFAHRTNVTTDKSFVIYNVKKLGEALKPIALMVVFEQIWNRVVRNQQLGKTTWIYFDEMQLLLLDEYASNFFFKLWSRVRKYGAIPTGITQNVETLLMDANGRRILANSEFMILLKQAKNDREELVHLLGLSKELEKYLVNPERGAGLIKAGHTVVPFKNRIPTDTQLFDLMSTDPDKMVQATREGE</sequence>
<evidence type="ECO:0000313" key="3">
    <source>
        <dbReference type="Proteomes" id="UP000394068"/>
    </source>
</evidence>
<evidence type="ECO:0000313" key="2">
    <source>
        <dbReference type="EMBL" id="VTS12896.1"/>
    </source>
</evidence>
<organism evidence="2 3">
    <name type="scientific">Streptococcus pseudoporcinus</name>
    <dbReference type="NCBI Taxonomy" id="361101"/>
    <lineage>
        <taxon>Bacteria</taxon>
        <taxon>Bacillati</taxon>
        <taxon>Bacillota</taxon>
        <taxon>Bacilli</taxon>
        <taxon>Lactobacillales</taxon>
        <taxon>Streptococcaceae</taxon>
        <taxon>Streptococcus</taxon>
    </lineage>
</organism>